<organism evidence="3 4">
    <name type="scientific">Sphingomonas koreensis</name>
    <dbReference type="NCBI Taxonomy" id="93064"/>
    <lineage>
        <taxon>Bacteria</taxon>
        <taxon>Pseudomonadati</taxon>
        <taxon>Pseudomonadota</taxon>
        <taxon>Alphaproteobacteria</taxon>
        <taxon>Sphingomonadales</taxon>
        <taxon>Sphingomonadaceae</taxon>
        <taxon>Sphingomonas</taxon>
    </lineage>
</organism>
<feature type="region of interest" description="Disordered" evidence="1">
    <location>
        <begin position="662"/>
        <end position="681"/>
    </location>
</feature>
<dbReference type="InterPro" id="IPR031325">
    <property type="entry name" value="RHS_repeat"/>
</dbReference>
<dbReference type="NCBIfam" id="TIGR03696">
    <property type="entry name" value="Rhs_assc_core"/>
    <property type="match status" value="1"/>
</dbReference>
<comment type="caution">
    <text evidence="3">The sequence shown here is derived from an EMBL/GenBank/DDBJ whole genome shotgun (WGS) entry which is preliminary data.</text>
</comment>
<feature type="signal peptide" evidence="2">
    <location>
        <begin position="1"/>
        <end position="34"/>
    </location>
</feature>
<dbReference type="Pfam" id="PF05593">
    <property type="entry name" value="RHS_repeat"/>
    <property type="match status" value="3"/>
</dbReference>
<protein>
    <recommendedName>
        <fullName evidence="5">RHS repeat-associated protein</fullName>
    </recommendedName>
</protein>
<dbReference type="InterPro" id="IPR006530">
    <property type="entry name" value="YD"/>
</dbReference>
<evidence type="ECO:0000256" key="2">
    <source>
        <dbReference type="SAM" id="SignalP"/>
    </source>
</evidence>
<dbReference type="InterPro" id="IPR050708">
    <property type="entry name" value="T6SS_VgrG/RHS"/>
</dbReference>
<feature type="compositionally biased region" description="Basic and acidic residues" evidence="1">
    <location>
        <begin position="1187"/>
        <end position="1197"/>
    </location>
</feature>
<feature type="compositionally biased region" description="Gly residues" evidence="1">
    <location>
        <begin position="1198"/>
        <end position="1224"/>
    </location>
</feature>
<feature type="region of interest" description="Disordered" evidence="1">
    <location>
        <begin position="720"/>
        <end position="758"/>
    </location>
</feature>
<evidence type="ECO:0008006" key="5">
    <source>
        <dbReference type="Google" id="ProtNLM"/>
    </source>
</evidence>
<feature type="compositionally biased region" description="Polar residues" evidence="1">
    <location>
        <begin position="666"/>
        <end position="675"/>
    </location>
</feature>
<reference evidence="3 4" key="1">
    <citation type="submission" date="2018-07" db="EMBL/GenBank/DDBJ databases">
        <title>Genomic and Epidemiologic Investigation of an Indolent Hospital Outbreak.</title>
        <authorList>
            <person name="Johnson R.C."/>
            <person name="Deming C."/>
            <person name="Conlan S."/>
            <person name="Zellmer C.J."/>
            <person name="Michelin A.V."/>
            <person name="Lee-Lin S."/>
            <person name="Thomas P.J."/>
            <person name="Park M."/>
            <person name="Weingarten R.A."/>
            <person name="Less J."/>
            <person name="Dekker J.P."/>
            <person name="Frank K.M."/>
            <person name="Musser K.A."/>
            <person name="Mcquiston J.R."/>
            <person name="Henderson D.K."/>
            <person name="Lau A.F."/>
            <person name="Palmore T.N."/>
            <person name="Segre J.A."/>
        </authorList>
    </citation>
    <scope>NUCLEOTIDE SEQUENCE [LARGE SCALE GENOMIC DNA]</scope>
    <source>
        <strain evidence="3 4">SK-CDC1_0717</strain>
    </source>
</reference>
<sequence>MTRTAFARDRSRVRRSLFTVTTALCTCLAAPALAQSASPHPNLDENGVDLTTGGFHLRLPIASIGAGQSELPLVAYSGETDNWTGVTSRQTSFSGNNRITVELGPQWDSFSSADGYTRSINGTGATLSFSGNQMTYQALDGTTIVFDDPIGAGAGGGFCTASNSTNCTRLPLSMSGRSEMSVVFDWQSHANCSTPQNPDEEPVCSYSWRLGGVSNDAGYSIAYGFASNSVPWGQNPGHAWYRRTSAVLSGGGGSSTVTYGNPSTNVFTITTPGGNTWRITGSGQVITGVRRPSASSDTTSVSYSGVTVTSVTKDGVTTGYSYSPSGSTATMVVTDAASNTRTIVSDLAKYRPTSVTDELGRTTSFTYDSIGQPTEVSYPEGNKVQFAYDTRGNLTSTTRKAKPGSGLGDIGTSASYQTTCVDATCNLPTWTKDAKGNQTDYSYDTATGLPLTVTLPAASAGGTRPQTRYSYTTTSGVKLLTGISTCRTTGSCTGGADETKVTIGYDARLQPTTVTRAAGDNSLSATTTTGYDGFGNVTSIDGPLSGSDDTARFEYDGDRRLTGSMTADPDGAGARKIPAGKFTYNSDGQVTVTQRGTVPSGATNWSGFVASEAIQSSYDGNARRIKDVVSARGSDHAVTQYGYTNRGLLVCVAQRMDPAQWAGQGDSCTPQTTGPNGPDRVQQRGFDAIGRVVDYHHAFGTAAASHDYVSFTANGQAETLTDGNGNKTTYEYDGHDRLRKTGYPSPSSTGTSSTTDYEELDYDINDNVVSRRLRDGNSITYGYDDLNRLTLKNLPDSEPDVSYSYNLLGMMTGASQSGNALAFGYDALGRNTSQAGPQGTIAYSHDLAGRRTRMTWPDSFYVDYDRSVTGEVTVIRENGAGSGAGILASFAYDDLGRQTGLTRGNGVVTSYGYDAVSRLSSLAHDLAGSAHDMTTTFGYNPASQIVSRTRNNDGYAWTGAANDSRNYAANGLNQYTSAGATSFGYDGKGNLTSAGSGSYAYSSENMLLTGPGGVTLSHDPMLRLYESSAGRRFAYDGGNLVAEYSVSNVLQARHVFGPGADEVLVSYDTGGNRSWPIADERGSIVAKTDASGAATAIRAYDEYGVPSGGDVGRFGYTGQAWLPELGLSYYKARMYSPTLGRFMQTDPIGYGDGMNLYAYVGNDPVNLVDPTGLEEDDAVITGKKERKNSDQDGDEKGSGSGSGGGWGGGGFSGGGGGSFGGGGAQNYEPWGEDNEKPNAVSEVGETVIVITVNKNGKYPTSKQMKKFLAEKNLDLQDIFDFEKGPSAGRSRNPILHPNTVRKVIRSKLTIKEIKFIRDFYRGVIKDNPGNNSAYGRVKRITDVLSVLQGLD</sequence>
<dbReference type="PANTHER" id="PTHR32305">
    <property type="match status" value="1"/>
</dbReference>
<dbReference type="RefSeq" id="WP_126005693.1">
    <property type="nucleotide sequence ID" value="NZ_QQYZ01000026.1"/>
</dbReference>
<dbReference type="EMBL" id="QQYZ01000026">
    <property type="protein sequence ID" value="RSY78058.1"/>
    <property type="molecule type" value="Genomic_DNA"/>
</dbReference>
<feature type="region of interest" description="Disordered" evidence="1">
    <location>
        <begin position="1178"/>
        <end position="1238"/>
    </location>
</feature>
<evidence type="ECO:0000256" key="1">
    <source>
        <dbReference type="SAM" id="MobiDB-lite"/>
    </source>
</evidence>
<dbReference type="InterPro" id="IPR022385">
    <property type="entry name" value="Rhs_assc_core"/>
</dbReference>
<dbReference type="Proteomes" id="UP000287746">
    <property type="component" value="Unassembled WGS sequence"/>
</dbReference>
<accession>A0A430FYU3</accession>
<dbReference type="PANTHER" id="PTHR32305:SF15">
    <property type="entry name" value="PROTEIN RHSA-RELATED"/>
    <property type="match status" value="1"/>
</dbReference>
<proteinExistence type="predicted"/>
<name>A0A430FYU3_9SPHN</name>
<dbReference type="NCBIfam" id="TIGR01643">
    <property type="entry name" value="YD_repeat_2x"/>
    <property type="match status" value="2"/>
</dbReference>
<feature type="compositionally biased region" description="Low complexity" evidence="1">
    <location>
        <begin position="741"/>
        <end position="755"/>
    </location>
</feature>
<feature type="compositionally biased region" description="Polar residues" evidence="1">
    <location>
        <begin position="720"/>
        <end position="729"/>
    </location>
</feature>
<evidence type="ECO:0000313" key="4">
    <source>
        <dbReference type="Proteomes" id="UP000287746"/>
    </source>
</evidence>
<dbReference type="Gene3D" id="2.180.10.10">
    <property type="entry name" value="RHS repeat-associated core"/>
    <property type="match status" value="3"/>
</dbReference>
<keyword evidence="2" id="KW-0732">Signal</keyword>
<evidence type="ECO:0000313" key="3">
    <source>
        <dbReference type="EMBL" id="RSY78058.1"/>
    </source>
</evidence>
<feature type="chain" id="PRO_5018989734" description="RHS repeat-associated protein" evidence="2">
    <location>
        <begin position="35"/>
        <end position="1351"/>
    </location>
</feature>
<gene>
    <name evidence="3" type="ORF">DAH66_19360</name>
</gene>